<dbReference type="InterPro" id="IPR043128">
    <property type="entry name" value="Rev_trsase/Diguanyl_cyclase"/>
</dbReference>
<dbReference type="EMBL" id="BMGD01000003">
    <property type="protein sequence ID" value="GGB62396.1"/>
    <property type="molecule type" value="Genomic_DNA"/>
</dbReference>
<dbReference type="RefSeq" id="WP_188513971.1">
    <property type="nucleotide sequence ID" value="NZ_BMGD01000003.1"/>
</dbReference>
<protein>
    <recommendedName>
        <fullName evidence="1">diguanylate cyclase</fullName>
        <ecNumber evidence="1">2.7.7.65</ecNumber>
    </recommendedName>
</protein>
<evidence type="ECO:0000256" key="2">
    <source>
        <dbReference type="ARBA" id="ARBA00034247"/>
    </source>
</evidence>
<dbReference type="NCBIfam" id="TIGR00254">
    <property type="entry name" value="GGDEF"/>
    <property type="match status" value="1"/>
</dbReference>
<dbReference type="InterPro" id="IPR029787">
    <property type="entry name" value="Nucleotide_cyclase"/>
</dbReference>
<keyword evidence="3" id="KW-1133">Transmembrane helix</keyword>
<dbReference type="SUPFAM" id="SSF55073">
    <property type="entry name" value="Nucleotide cyclase"/>
    <property type="match status" value="1"/>
</dbReference>
<dbReference type="SMART" id="SM00267">
    <property type="entry name" value="GGDEF"/>
    <property type="match status" value="1"/>
</dbReference>
<dbReference type="CDD" id="cd01949">
    <property type="entry name" value="GGDEF"/>
    <property type="match status" value="1"/>
</dbReference>
<dbReference type="InterPro" id="IPR050469">
    <property type="entry name" value="Diguanylate_Cyclase"/>
</dbReference>
<evidence type="ECO:0000259" key="4">
    <source>
        <dbReference type="PROSITE" id="PS50887"/>
    </source>
</evidence>
<dbReference type="Gene3D" id="3.30.70.270">
    <property type="match status" value="1"/>
</dbReference>
<sequence length="647" mass="71018">MAARLLDWYHSLSISARTAWSLAAGFTLVIVCAALIAFNDEHANAIDESLARLDQRNDKIVEELGKRFDRIATTQTRAIDLFRAERAMLTPAEARREFEALYPLQPDGTRRSRDAMFDGGRTAIGYTQGMAAFIPAGIARDDEAVRDVVAATHAIRALGEGSRFEIESLYFFTPANGIVIFAPARPDRLEYYRKTAPAGFAFQDREFATISTTTANPARQMMCTGLQSLISLKDREIWTTGCMTPVDREGRHIGTFGTSMPLDQVVPAGHFSGPANDEVILVSREGRLIYHPEYTRQHSRETGTYLDITTSTKPELAALWALVRKHGSAGFTGKADGLGAYVSLQDVPGAGWYALTVKPERLILAEALRPIPRIAAIAVIALIVCILAVTFVLRSLVGKPLRDLTYDAQRITRELANDAILALPEREKGGNEVTRLVRWFETMASAIRQSHALLEDRVAERTSALNAANAKLKMLSEIDPLTGIANRRKILADLDTRLPRLRPGSAMAVLVIDIDNFKAINDRYGHVAGDDALRVLTERMQGLLRAGDALGRMGGEEFLIILDRARPAIADTIAERIRAAIARQTFAVHGNLELQITVSIGVANWHAGDDAKALYARADNALYQAKTLGRNCVVTSRYTPGIDRSAA</sequence>
<gene>
    <name evidence="5" type="ORF">GCM10010833_16710</name>
</gene>
<feature type="transmembrane region" description="Helical" evidence="3">
    <location>
        <begin position="374"/>
        <end position="393"/>
    </location>
</feature>
<name>A0ABQ1JBK8_9SPHN</name>
<feature type="transmembrane region" description="Helical" evidence="3">
    <location>
        <begin position="20"/>
        <end position="38"/>
    </location>
</feature>
<dbReference type="InterPro" id="IPR000160">
    <property type="entry name" value="GGDEF_dom"/>
</dbReference>
<dbReference type="Pfam" id="PF00990">
    <property type="entry name" value="GGDEF"/>
    <property type="match status" value="1"/>
</dbReference>
<reference evidence="6" key="1">
    <citation type="journal article" date="2019" name="Int. J. Syst. Evol. Microbiol.">
        <title>The Global Catalogue of Microorganisms (GCM) 10K type strain sequencing project: providing services to taxonomists for standard genome sequencing and annotation.</title>
        <authorList>
            <consortium name="The Broad Institute Genomics Platform"/>
            <consortium name="The Broad Institute Genome Sequencing Center for Infectious Disease"/>
            <person name="Wu L."/>
            <person name="Ma J."/>
        </authorList>
    </citation>
    <scope>NUCLEOTIDE SEQUENCE [LARGE SCALE GENOMIC DNA]</scope>
    <source>
        <strain evidence="6">CGMCC 1.12851</strain>
    </source>
</reference>
<keyword evidence="6" id="KW-1185">Reference proteome</keyword>
<feature type="domain" description="GGDEF" evidence="4">
    <location>
        <begin position="505"/>
        <end position="638"/>
    </location>
</feature>
<keyword evidence="3" id="KW-0472">Membrane</keyword>
<evidence type="ECO:0000256" key="3">
    <source>
        <dbReference type="SAM" id="Phobius"/>
    </source>
</evidence>
<keyword evidence="3" id="KW-0812">Transmembrane</keyword>
<organism evidence="5 6">
    <name type="scientific">Blastomonas aquatica</name>
    <dbReference type="NCBI Taxonomy" id="1510276"/>
    <lineage>
        <taxon>Bacteria</taxon>
        <taxon>Pseudomonadati</taxon>
        <taxon>Pseudomonadota</taxon>
        <taxon>Alphaproteobacteria</taxon>
        <taxon>Sphingomonadales</taxon>
        <taxon>Sphingomonadaceae</taxon>
        <taxon>Blastomonas</taxon>
    </lineage>
</organism>
<evidence type="ECO:0000313" key="5">
    <source>
        <dbReference type="EMBL" id="GGB62396.1"/>
    </source>
</evidence>
<dbReference type="Gene3D" id="6.10.340.10">
    <property type="match status" value="1"/>
</dbReference>
<evidence type="ECO:0000256" key="1">
    <source>
        <dbReference type="ARBA" id="ARBA00012528"/>
    </source>
</evidence>
<dbReference type="Proteomes" id="UP000614261">
    <property type="component" value="Unassembled WGS sequence"/>
</dbReference>
<proteinExistence type="predicted"/>
<dbReference type="PANTHER" id="PTHR45138">
    <property type="entry name" value="REGULATORY COMPONENTS OF SENSORY TRANSDUCTION SYSTEM"/>
    <property type="match status" value="1"/>
</dbReference>
<dbReference type="PROSITE" id="PS50887">
    <property type="entry name" value="GGDEF"/>
    <property type="match status" value="1"/>
</dbReference>
<comment type="caution">
    <text evidence="5">The sequence shown here is derived from an EMBL/GenBank/DDBJ whole genome shotgun (WGS) entry which is preliminary data.</text>
</comment>
<dbReference type="Gene3D" id="3.30.450.20">
    <property type="entry name" value="PAS domain"/>
    <property type="match status" value="1"/>
</dbReference>
<accession>A0ABQ1JBK8</accession>
<dbReference type="PANTHER" id="PTHR45138:SF9">
    <property type="entry name" value="DIGUANYLATE CYCLASE DGCM-RELATED"/>
    <property type="match status" value="1"/>
</dbReference>
<comment type="catalytic activity">
    <reaction evidence="2">
        <text>2 GTP = 3',3'-c-di-GMP + 2 diphosphate</text>
        <dbReference type="Rhea" id="RHEA:24898"/>
        <dbReference type="ChEBI" id="CHEBI:33019"/>
        <dbReference type="ChEBI" id="CHEBI:37565"/>
        <dbReference type="ChEBI" id="CHEBI:58805"/>
        <dbReference type="EC" id="2.7.7.65"/>
    </reaction>
</comment>
<evidence type="ECO:0000313" key="6">
    <source>
        <dbReference type="Proteomes" id="UP000614261"/>
    </source>
</evidence>
<dbReference type="EC" id="2.7.7.65" evidence="1"/>